<name>A0A101ITA1_9EURY</name>
<sequence length="73" mass="8024">MGVDLTVGRPVCNGEITPGVIAGTGRSSLETRCRMQTMERIESSTGLKGFEPLAYGLRVRRSAELSYRPMYLT</sequence>
<accession>A0A101ITA1</accession>
<organism evidence="1 2">
    <name type="scientific">Methanoculleus marisnigri</name>
    <dbReference type="NCBI Taxonomy" id="2198"/>
    <lineage>
        <taxon>Archaea</taxon>
        <taxon>Methanobacteriati</taxon>
        <taxon>Methanobacteriota</taxon>
        <taxon>Stenosarchaea group</taxon>
        <taxon>Methanomicrobia</taxon>
        <taxon>Methanomicrobiales</taxon>
        <taxon>Methanomicrobiaceae</taxon>
        <taxon>Methanoculleus</taxon>
    </lineage>
</organism>
<dbReference type="EMBL" id="LGHE01000132">
    <property type="protein sequence ID" value="KUL00957.1"/>
    <property type="molecule type" value="Genomic_DNA"/>
</dbReference>
<gene>
    <name evidence="1" type="ORF">XE10_1202</name>
</gene>
<comment type="caution">
    <text evidence="1">The sequence shown here is derived from an EMBL/GenBank/DDBJ whole genome shotgun (WGS) entry which is preliminary data.</text>
</comment>
<evidence type="ECO:0000313" key="1">
    <source>
        <dbReference type="EMBL" id="KUL00957.1"/>
    </source>
</evidence>
<dbReference type="Proteomes" id="UP000054598">
    <property type="component" value="Unassembled WGS sequence"/>
</dbReference>
<proteinExistence type="predicted"/>
<reference evidence="2" key="1">
    <citation type="journal article" date="2015" name="MBio">
        <title>Genome-Resolved Metagenomic Analysis Reveals Roles for Candidate Phyla and Other Microbial Community Members in Biogeochemical Transformations in Oil Reservoirs.</title>
        <authorList>
            <person name="Hu P."/>
            <person name="Tom L."/>
            <person name="Singh A."/>
            <person name="Thomas B.C."/>
            <person name="Baker B.J."/>
            <person name="Piceno Y.M."/>
            <person name="Andersen G.L."/>
            <person name="Banfield J.F."/>
        </authorList>
    </citation>
    <scope>NUCLEOTIDE SEQUENCE [LARGE SCALE GENOMIC DNA]</scope>
</reference>
<dbReference type="AlphaFoldDB" id="A0A101ITA1"/>
<protein>
    <submittedName>
        <fullName evidence="1">Uncharacterized protein</fullName>
    </submittedName>
</protein>
<evidence type="ECO:0000313" key="2">
    <source>
        <dbReference type="Proteomes" id="UP000054598"/>
    </source>
</evidence>
<feature type="non-terminal residue" evidence="1">
    <location>
        <position position="73"/>
    </location>
</feature>